<organism evidence="3 4">
    <name type="scientific">Pseudomarimonas arenosa</name>
    <dbReference type="NCBI Taxonomy" id="2774145"/>
    <lineage>
        <taxon>Bacteria</taxon>
        <taxon>Pseudomonadati</taxon>
        <taxon>Pseudomonadota</taxon>
        <taxon>Gammaproteobacteria</taxon>
        <taxon>Lysobacterales</taxon>
        <taxon>Lysobacteraceae</taxon>
        <taxon>Pseudomarimonas</taxon>
    </lineage>
</organism>
<dbReference type="InterPro" id="IPR024079">
    <property type="entry name" value="MetalloPept_cat_dom_sf"/>
</dbReference>
<comment type="caution">
    <text evidence="3">The sequence shown here is derived from an EMBL/GenBank/DDBJ whole genome shotgun (WGS) entry which is preliminary data.</text>
</comment>
<proteinExistence type="predicted"/>
<evidence type="ECO:0000313" key="4">
    <source>
        <dbReference type="Proteomes" id="UP000613768"/>
    </source>
</evidence>
<dbReference type="SUPFAM" id="SSF55486">
    <property type="entry name" value="Metalloproteases ('zincins'), catalytic domain"/>
    <property type="match status" value="1"/>
</dbReference>
<evidence type="ECO:0000313" key="3">
    <source>
        <dbReference type="EMBL" id="MBD8525005.1"/>
    </source>
</evidence>
<evidence type="ECO:0000259" key="2">
    <source>
        <dbReference type="PROSITE" id="PS50215"/>
    </source>
</evidence>
<accession>A0AAW3ZHW6</accession>
<dbReference type="Pfam" id="PF13688">
    <property type="entry name" value="Reprolysin_5"/>
    <property type="match status" value="1"/>
</dbReference>
<feature type="chain" id="PRO_5044025652" description="Peptidase M12B domain-containing protein" evidence="1">
    <location>
        <begin position="20"/>
        <end position="582"/>
    </location>
</feature>
<dbReference type="InterPro" id="IPR001590">
    <property type="entry name" value="Peptidase_M12B"/>
</dbReference>
<keyword evidence="1" id="KW-0732">Signal</keyword>
<protein>
    <recommendedName>
        <fullName evidence="2">Peptidase M12B domain-containing protein</fullName>
    </recommendedName>
</protein>
<dbReference type="Gene3D" id="3.40.390.10">
    <property type="entry name" value="Collagenase (Catalytic Domain)"/>
    <property type="match status" value="1"/>
</dbReference>
<feature type="signal peptide" evidence="1">
    <location>
        <begin position="1"/>
        <end position="19"/>
    </location>
</feature>
<sequence>MRHLILALASFAASGAAQAIALEQVAVGETISVPAFRYAADKAFSQDLHLKRIEVYAPDARILAPLPDGGFRELPRSDRLYFVADRDKTASRLFLSVSADGADVRGSLFDVGESFDFAGTVIEGRFEMSSFAKTAPSEHEFACGNRAHEHAVTDALLDPLADSRLAQLNTGLAKGATHQAVLAIDTDNELLQLRFSDNLSAATSYLADLVTGINVAYARDLGFNLVQGTTLLRAQTVSGADPYSATATGNQLGEVGALWSAQPLTNESRAFVAFLSGKHPSTNGGSGIAWVLSSGAASNYCTAKNLSGSGGQVAGHYSATQIIRGTGFAASVNVNLVGHEIGHNLGAHHTHCSNNVTGAGTTPNNTIDRCFSGEGGCYSGTRACPTDNSVSGRGSIMSYCNFSGSNGSGGSCGSTLNEFHPAHQTLLSPRIASNVSIGCFTALSSNVGPTLSANSPGNGSNTTMAGGLVGANVTTNITFNRSGGSGGGTTSLSCNASGGNLIITSGTPQSIPVNGTVAPVVARFTLTNSMQSGSVSCTATPQGGTQANFNYSFTAPAGSTPTACPSDTFFRSGFETGEDNCD</sequence>
<evidence type="ECO:0000256" key="1">
    <source>
        <dbReference type="SAM" id="SignalP"/>
    </source>
</evidence>
<dbReference type="AlphaFoldDB" id="A0AAW3ZHW6"/>
<dbReference type="GO" id="GO:0004222">
    <property type="term" value="F:metalloendopeptidase activity"/>
    <property type="evidence" value="ECO:0007669"/>
    <property type="project" value="InterPro"/>
</dbReference>
<dbReference type="EMBL" id="JACYTR010000006">
    <property type="protein sequence ID" value="MBD8525005.1"/>
    <property type="molecule type" value="Genomic_DNA"/>
</dbReference>
<dbReference type="RefSeq" id="WP_192028356.1">
    <property type="nucleotide sequence ID" value="NZ_JACYTR010000006.1"/>
</dbReference>
<name>A0AAW3ZHW6_9GAMM</name>
<reference evidence="3 4" key="1">
    <citation type="submission" date="2020-09" db="EMBL/GenBank/DDBJ databases">
        <title>Pseudoxanthomonas sp. CAU 1598 isolated from sand of Yaerae Beach.</title>
        <authorList>
            <person name="Kim W."/>
        </authorList>
    </citation>
    <scope>NUCLEOTIDE SEQUENCE [LARGE SCALE GENOMIC DNA]</scope>
    <source>
        <strain evidence="3 4">CAU 1598</strain>
    </source>
</reference>
<dbReference type="Proteomes" id="UP000613768">
    <property type="component" value="Unassembled WGS sequence"/>
</dbReference>
<dbReference type="PROSITE" id="PS50215">
    <property type="entry name" value="ADAM_MEPRO"/>
    <property type="match status" value="1"/>
</dbReference>
<dbReference type="GO" id="GO:0006508">
    <property type="term" value="P:proteolysis"/>
    <property type="evidence" value="ECO:0007669"/>
    <property type="project" value="InterPro"/>
</dbReference>
<feature type="domain" description="Peptidase M12B" evidence="2">
    <location>
        <begin position="178"/>
        <end position="401"/>
    </location>
</feature>
<keyword evidence="4" id="KW-1185">Reference proteome</keyword>
<gene>
    <name evidence="3" type="ORF">IFO71_04550</name>
</gene>